<name>A0AC34FCP2_9BILA</name>
<organism evidence="1 2">
    <name type="scientific">Panagrolaimus sp. ES5</name>
    <dbReference type="NCBI Taxonomy" id="591445"/>
    <lineage>
        <taxon>Eukaryota</taxon>
        <taxon>Metazoa</taxon>
        <taxon>Ecdysozoa</taxon>
        <taxon>Nematoda</taxon>
        <taxon>Chromadorea</taxon>
        <taxon>Rhabditida</taxon>
        <taxon>Tylenchina</taxon>
        <taxon>Panagrolaimomorpha</taxon>
        <taxon>Panagrolaimoidea</taxon>
        <taxon>Panagrolaimidae</taxon>
        <taxon>Panagrolaimus</taxon>
    </lineage>
</organism>
<accession>A0AC34FCP2</accession>
<evidence type="ECO:0000313" key="2">
    <source>
        <dbReference type="WBParaSite" id="ES5_v2.g14610.t1"/>
    </source>
</evidence>
<dbReference type="WBParaSite" id="ES5_v2.g14610.t1">
    <property type="protein sequence ID" value="ES5_v2.g14610.t1"/>
    <property type="gene ID" value="ES5_v2.g14610"/>
</dbReference>
<dbReference type="Proteomes" id="UP000887579">
    <property type="component" value="Unplaced"/>
</dbReference>
<sequence length="508" mass="59630">MAAKSFDLEYESKNFFFSIQNHNSQYRNLNLNVHRQYSKESQFSIKNIRAITDKPIADRPTRKSENLFWNIREENSNKFLPVYNFQKKDQKRWKKQESSSANMSTLSIHIANYENCMEENSSNELILANKIFSSCSTKMTQKHIFSCGFEMIRQESDKPVEPEIMQFKSSQKVLNPNDTGIEKYYANMEIYKEIFKESENKYYYVPKEMLKTASICRIQGISKNYVMKTMKTFLDTEDLKAEIEVLELSSKTKLLPRMFYAGFYSPNFYVIIMECITGGTLLYHVNHKSDISVEAMKVIFSQTSRAIAFLHKMHRTHGDLKLDNVGLLFNGHVKIFDFGKSRNISKPRILPRLTITYEAPENIQRLEADGSIDWWSFGCLVATMMQKKYPFYHDNDSILASMILNDDPVIEVQDEDAKDFIMQLLQKDPQNRLKTPWDHKFYKKKSTAPIFIPGFVTLQLRRKNPYENEEQNRRAFGMTIKGTNLVLNDSLLRYPTQKCARFMKNNNY</sequence>
<protein>
    <submittedName>
        <fullName evidence="2">Protein kinase domain-containing protein</fullName>
    </submittedName>
</protein>
<proteinExistence type="predicted"/>
<evidence type="ECO:0000313" key="1">
    <source>
        <dbReference type="Proteomes" id="UP000887579"/>
    </source>
</evidence>
<reference evidence="2" key="1">
    <citation type="submission" date="2022-11" db="UniProtKB">
        <authorList>
            <consortium name="WormBaseParasite"/>
        </authorList>
    </citation>
    <scope>IDENTIFICATION</scope>
</reference>